<feature type="domain" description="HTH gntR-type" evidence="4">
    <location>
        <begin position="6"/>
        <end position="74"/>
    </location>
</feature>
<dbReference type="GO" id="GO:0003677">
    <property type="term" value="F:DNA binding"/>
    <property type="evidence" value="ECO:0007669"/>
    <property type="project" value="UniProtKB-KW"/>
</dbReference>
<dbReference type="GO" id="GO:0003700">
    <property type="term" value="F:DNA-binding transcription factor activity"/>
    <property type="evidence" value="ECO:0007669"/>
    <property type="project" value="InterPro"/>
</dbReference>
<reference evidence="5 6" key="1">
    <citation type="submission" date="2020-08" db="EMBL/GenBank/DDBJ databases">
        <title>Genomic Encyclopedia of Type Strains, Phase IV (KMG-IV): sequencing the most valuable type-strain genomes for metagenomic binning, comparative biology and taxonomic classification.</title>
        <authorList>
            <person name="Goeker M."/>
        </authorList>
    </citation>
    <scope>NUCLEOTIDE SEQUENCE [LARGE SCALE GENOMIC DNA]</scope>
    <source>
        <strain evidence="5 6">DSM 44197</strain>
    </source>
</reference>
<dbReference type="AlphaFoldDB" id="A0A7W3LJW5"/>
<feature type="domain" description="HTH gntR-type" evidence="4">
    <location>
        <begin position="83"/>
        <end position="151"/>
    </location>
</feature>
<keyword evidence="3" id="KW-0804">Transcription</keyword>
<proteinExistence type="predicted"/>
<dbReference type="PRINTS" id="PR00035">
    <property type="entry name" value="HTHGNTR"/>
</dbReference>
<dbReference type="SUPFAM" id="SSF46785">
    <property type="entry name" value="Winged helix' DNA-binding domain"/>
    <property type="match status" value="2"/>
</dbReference>
<dbReference type="InterPro" id="IPR000524">
    <property type="entry name" value="Tscrpt_reg_HTH_GntR"/>
</dbReference>
<name>A0A7W3LJW5_ACTNM</name>
<dbReference type="InterPro" id="IPR036388">
    <property type="entry name" value="WH-like_DNA-bd_sf"/>
</dbReference>
<dbReference type="PANTHER" id="PTHR44846:SF17">
    <property type="entry name" value="GNTR-FAMILY TRANSCRIPTIONAL REGULATOR"/>
    <property type="match status" value="1"/>
</dbReference>
<evidence type="ECO:0000256" key="1">
    <source>
        <dbReference type="ARBA" id="ARBA00023015"/>
    </source>
</evidence>
<keyword evidence="1" id="KW-0805">Transcription regulation</keyword>
<evidence type="ECO:0000259" key="4">
    <source>
        <dbReference type="PROSITE" id="PS50949"/>
    </source>
</evidence>
<evidence type="ECO:0000256" key="3">
    <source>
        <dbReference type="ARBA" id="ARBA00023163"/>
    </source>
</evidence>
<comment type="caution">
    <text evidence="5">The sequence shown here is derived from an EMBL/GenBank/DDBJ whole genome shotgun (WGS) entry which is preliminary data.</text>
</comment>
<evidence type="ECO:0000256" key="2">
    <source>
        <dbReference type="ARBA" id="ARBA00023125"/>
    </source>
</evidence>
<dbReference type="InterPro" id="IPR050679">
    <property type="entry name" value="Bact_HTH_transcr_reg"/>
</dbReference>
<keyword evidence="2 5" id="KW-0238">DNA-binding</keyword>
<protein>
    <submittedName>
        <fullName evidence="5">DNA-binding GntR family transcriptional regulator</fullName>
    </submittedName>
</protein>
<dbReference type="EMBL" id="JACJIA010000001">
    <property type="protein sequence ID" value="MBA8949504.1"/>
    <property type="molecule type" value="Genomic_DNA"/>
</dbReference>
<dbReference type="CDD" id="cd07377">
    <property type="entry name" value="WHTH_GntR"/>
    <property type="match status" value="2"/>
</dbReference>
<gene>
    <name evidence="5" type="ORF">HNR61_001102</name>
</gene>
<accession>A0A7W3LJW5</accession>
<dbReference type="SMART" id="SM00345">
    <property type="entry name" value="HTH_GNTR"/>
    <property type="match status" value="2"/>
</dbReference>
<sequence length="153" mass="16874">MTHKTWGVHLRITAILQERLTRGTYTPGARFPSEAALCDEFKVSRNTLRRALAALEAEQLITTINGVGRFVNTPGASAQDIPRPAHARIAAELRAQIEEGTLAPGDRLPSETRVSKRYGVTRFTARQAFANLEAEGLVETIQGKGRFVLPRRP</sequence>
<keyword evidence="6" id="KW-1185">Reference proteome</keyword>
<dbReference type="Pfam" id="PF00392">
    <property type="entry name" value="GntR"/>
    <property type="match status" value="2"/>
</dbReference>
<dbReference type="GO" id="GO:0045892">
    <property type="term" value="P:negative regulation of DNA-templated transcription"/>
    <property type="evidence" value="ECO:0007669"/>
    <property type="project" value="TreeGrafter"/>
</dbReference>
<dbReference type="RefSeq" id="WP_182841922.1">
    <property type="nucleotide sequence ID" value="NZ_BAAALP010000013.1"/>
</dbReference>
<dbReference type="Gene3D" id="1.10.10.10">
    <property type="entry name" value="Winged helix-like DNA-binding domain superfamily/Winged helix DNA-binding domain"/>
    <property type="match status" value="2"/>
</dbReference>
<dbReference type="PANTHER" id="PTHR44846">
    <property type="entry name" value="MANNOSYL-D-GLYCERATE TRANSPORT/METABOLISM SYSTEM REPRESSOR MNGR-RELATED"/>
    <property type="match status" value="1"/>
</dbReference>
<organism evidence="5 6">
    <name type="scientific">Actinomadura namibiensis</name>
    <dbReference type="NCBI Taxonomy" id="182080"/>
    <lineage>
        <taxon>Bacteria</taxon>
        <taxon>Bacillati</taxon>
        <taxon>Actinomycetota</taxon>
        <taxon>Actinomycetes</taxon>
        <taxon>Streptosporangiales</taxon>
        <taxon>Thermomonosporaceae</taxon>
        <taxon>Actinomadura</taxon>
    </lineage>
</organism>
<dbReference type="PROSITE" id="PS50949">
    <property type="entry name" value="HTH_GNTR"/>
    <property type="match status" value="2"/>
</dbReference>
<dbReference type="InterPro" id="IPR036390">
    <property type="entry name" value="WH_DNA-bd_sf"/>
</dbReference>
<evidence type="ECO:0000313" key="5">
    <source>
        <dbReference type="EMBL" id="MBA8949504.1"/>
    </source>
</evidence>
<evidence type="ECO:0000313" key="6">
    <source>
        <dbReference type="Proteomes" id="UP000572680"/>
    </source>
</evidence>
<dbReference type="Proteomes" id="UP000572680">
    <property type="component" value="Unassembled WGS sequence"/>
</dbReference>